<reference evidence="2 3" key="1">
    <citation type="journal article" date="2015" name="Genome Announc.">
        <title>Draft Genome Sequence of the Terrestrial Cyanobacterium Scytonema millei VB511283, Isolated from Eastern India.</title>
        <authorList>
            <person name="Sen D."/>
            <person name="Chandrababunaidu M.M."/>
            <person name="Singh D."/>
            <person name="Sanghi N."/>
            <person name="Ghorai A."/>
            <person name="Mishra G.P."/>
            <person name="Madduluri M."/>
            <person name="Adhikary S.P."/>
            <person name="Tripathy S."/>
        </authorList>
    </citation>
    <scope>NUCLEOTIDE SEQUENCE [LARGE SCALE GENOMIC DNA]</scope>
    <source>
        <strain evidence="2 3">VB511283</strain>
    </source>
</reference>
<evidence type="ECO:0000313" key="2">
    <source>
        <dbReference type="EMBL" id="NHC38178.1"/>
    </source>
</evidence>
<evidence type="ECO:0000313" key="3">
    <source>
        <dbReference type="Proteomes" id="UP000031532"/>
    </source>
</evidence>
<dbReference type="InterPro" id="IPR029063">
    <property type="entry name" value="SAM-dependent_MTases_sf"/>
</dbReference>
<dbReference type="GO" id="GO:0008757">
    <property type="term" value="F:S-adenosylmethionine-dependent methyltransferase activity"/>
    <property type="evidence" value="ECO:0007669"/>
    <property type="project" value="InterPro"/>
</dbReference>
<evidence type="ECO:0000259" key="1">
    <source>
        <dbReference type="Pfam" id="PF08241"/>
    </source>
</evidence>
<feature type="domain" description="Methyltransferase type 11" evidence="1">
    <location>
        <begin position="151"/>
        <end position="201"/>
    </location>
</feature>
<gene>
    <name evidence="2" type="ORF">QH73_0026755</name>
</gene>
<dbReference type="SUPFAM" id="SSF53335">
    <property type="entry name" value="S-adenosyl-L-methionine-dependent methyltransferases"/>
    <property type="match status" value="1"/>
</dbReference>
<dbReference type="CDD" id="cd02440">
    <property type="entry name" value="AdoMet_MTases"/>
    <property type="match status" value="1"/>
</dbReference>
<organism evidence="2 3">
    <name type="scientific">Scytonema millei VB511283</name>
    <dbReference type="NCBI Taxonomy" id="1245923"/>
    <lineage>
        <taxon>Bacteria</taxon>
        <taxon>Bacillati</taxon>
        <taxon>Cyanobacteriota</taxon>
        <taxon>Cyanophyceae</taxon>
        <taxon>Nostocales</taxon>
        <taxon>Scytonemataceae</taxon>
        <taxon>Scytonema</taxon>
    </lineage>
</organism>
<dbReference type="InterPro" id="IPR013216">
    <property type="entry name" value="Methyltransf_11"/>
</dbReference>
<dbReference type="Gene3D" id="3.40.50.150">
    <property type="entry name" value="Vaccinia Virus protein VP39"/>
    <property type="match status" value="1"/>
</dbReference>
<dbReference type="EMBL" id="JTJC03000017">
    <property type="protein sequence ID" value="NHC38178.1"/>
    <property type="molecule type" value="Genomic_DNA"/>
</dbReference>
<keyword evidence="2" id="KW-0489">Methyltransferase</keyword>
<dbReference type="OrthoDB" id="9808140at2"/>
<accession>A0A9X5EBU6</accession>
<dbReference type="Proteomes" id="UP000031532">
    <property type="component" value="Unassembled WGS sequence"/>
</dbReference>
<comment type="caution">
    <text evidence="2">The sequence shown here is derived from an EMBL/GenBank/DDBJ whole genome shotgun (WGS) entry which is preliminary data.</text>
</comment>
<keyword evidence="3" id="KW-1185">Reference proteome</keyword>
<name>A0A9X5EBU6_9CYAN</name>
<keyword evidence="2" id="KW-0808">Transferase</keyword>
<dbReference type="AlphaFoldDB" id="A0A9X5EBU6"/>
<dbReference type="Pfam" id="PF08241">
    <property type="entry name" value="Methyltransf_11"/>
    <property type="match status" value="1"/>
</dbReference>
<dbReference type="GO" id="GO:0032259">
    <property type="term" value="P:methylation"/>
    <property type="evidence" value="ECO:0007669"/>
    <property type="project" value="UniProtKB-KW"/>
</dbReference>
<protein>
    <submittedName>
        <fullName evidence="2">Methyltransferase domain-containing protein</fullName>
    </submittedName>
</protein>
<sequence>MLLDKVKRSITYRFNYQVSPALSQVMSGINRGKLGHGPRLTEAQPLLDLGISVEQLSFDVEDCWSFWHSLCPKSKHLDGLVNSESFWQKIPQYYFTWKSIQAILENPQSVYIDVASTTNSPYQQIVNLLAKTTNIYTQDLIFPPGIHDRQIGGSAAELPLPDASVDAMTLHCAFEHFEGDADTGFVREAGRVLRPGGRVCIVPLYLGEYAFVLCDPAWAFNLCVSPDTIIHFLPRWGERHGRFYSPETLLQRIVEPSKAAGRTVRVIHFTNITELDPDCYTHFGLILEKSL</sequence>
<proteinExistence type="predicted"/>